<reference evidence="3" key="1">
    <citation type="journal article" date="2019" name="Int. J. Syst. Evol. Microbiol.">
        <title>The Global Catalogue of Microorganisms (GCM) 10K type strain sequencing project: providing services to taxonomists for standard genome sequencing and annotation.</title>
        <authorList>
            <consortium name="The Broad Institute Genomics Platform"/>
            <consortium name="The Broad Institute Genome Sequencing Center for Infectious Disease"/>
            <person name="Wu L."/>
            <person name="Ma J."/>
        </authorList>
    </citation>
    <scope>NUCLEOTIDE SEQUENCE [LARGE SCALE GENOMIC DNA]</scope>
    <source>
        <strain evidence="3">JCM 13595</strain>
    </source>
</reference>
<organism evidence="2 3">
    <name type="scientific">Yaniella flava</name>
    <dbReference type="NCBI Taxonomy" id="287930"/>
    <lineage>
        <taxon>Bacteria</taxon>
        <taxon>Bacillati</taxon>
        <taxon>Actinomycetota</taxon>
        <taxon>Actinomycetes</taxon>
        <taxon>Micrococcales</taxon>
        <taxon>Micrococcaceae</taxon>
        <taxon>Yaniella</taxon>
    </lineage>
</organism>
<dbReference type="SUPFAM" id="SSF102588">
    <property type="entry name" value="LmbE-like"/>
    <property type="match status" value="1"/>
</dbReference>
<dbReference type="Gene3D" id="3.40.50.10320">
    <property type="entry name" value="LmbE-like"/>
    <property type="match status" value="1"/>
</dbReference>
<name>A0ABP5FLI9_9MICC</name>
<comment type="caution">
    <text evidence="2">The sequence shown here is derived from an EMBL/GenBank/DDBJ whole genome shotgun (WGS) entry which is preliminary data.</text>
</comment>
<sequence length="243" mass="26468">MVDYSESATAALKPLDNSSFQRVLVVVAHPDDAEYGTSAAVSMWTEQDIEVGYLLVTAGEAGMQRPPIEARKLRAAEQREACDIVGVDHLQILDFPDGQVEYGIELRKAIAYVIRAFQPDVIISGAGEVRVPWGLDHADHRAVGLATIDAARDAGNQWLYTEQFHEGLTAWETDTLLLTGTEPTHYVEISQNAVEQAVASLSAHREYLADLPDHPAPKDFIPEMLAAQGKAAGVPYATGFARQ</sequence>
<evidence type="ECO:0000256" key="1">
    <source>
        <dbReference type="ARBA" id="ARBA00022833"/>
    </source>
</evidence>
<evidence type="ECO:0000313" key="2">
    <source>
        <dbReference type="EMBL" id="GAA2027987.1"/>
    </source>
</evidence>
<dbReference type="Proteomes" id="UP001501461">
    <property type="component" value="Unassembled WGS sequence"/>
</dbReference>
<dbReference type="PANTHER" id="PTHR12993:SF28">
    <property type="entry name" value="LMBE FAMILY PROTEIN"/>
    <property type="match status" value="1"/>
</dbReference>
<keyword evidence="1" id="KW-0862">Zinc</keyword>
<dbReference type="RefSeq" id="WP_343955985.1">
    <property type="nucleotide sequence ID" value="NZ_BAAAMN010000008.1"/>
</dbReference>
<dbReference type="PANTHER" id="PTHR12993">
    <property type="entry name" value="N-ACETYLGLUCOSAMINYL-PHOSPHATIDYLINOSITOL DE-N-ACETYLASE-RELATED"/>
    <property type="match status" value="1"/>
</dbReference>
<protein>
    <submittedName>
        <fullName evidence="2">PIG-L family deacetylase</fullName>
    </submittedName>
</protein>
<proteinExistence type="predicted"/>
<keyword evidence="3" id="KW-1185">Reference proteome</keyword>
<accession>A0ABP5FLI9</accession>
<dbReference type="InterPro" id="IPR024078">
    <property type="entry name" value="LmbE-like_dom_sf"/>
</dbReference>
<dbReference type="EMBL" id="BAAAMN010000008">
    <property type="protein sequence ID" value="GAA2027987.1"/>
    <property type="molecule type" value="Genomic_DNA"/>
</dbReference>
<dbReference type="InterPro" id="IPR003737">
    <property type="entry name" value="GlcNAc_PI_deacetylase-related"/>
</dbReference>
<dbReference type="Pfam" id="PF02585">
    <property type="entry name" value="PIG-L"/>
    <property type="match status" value="1"/>
</dbReference>
<gene>
    <name evidence="2" type="ORF">GCM10009720_04680</name>
</gene>
<evidence type="ECO:0000313" key="3">
    <source>
        <dbReference type="Proteomes" id="UP001501461"/>
    </source>
</evidence>